<comment type="caution">
    <text evidence="2">The sequence shown here is derived from an EMBL/GenBank/DDBJ whole genome shotgun (WGS) entry which is preliminary data.</text>
</comment>
<accession>A0AAD7EPD2</accession>
<sequence length="219" mass="23448">MHRHDTLGTIHWARRGLSAPHPLYGRFVPELSGIGGTIPVQPSFDVSPVSSCAAVLISSASPDTVAVVHPPLSHAVTPWRRCATPCDNVGVVSYMSSPVRSFSFLPLASRVSMLPALAIPHPPTPRRVQTKQRRVRAVVPSAHHLFPLSSRAPALFSGCHAPRGSQTLFSLRSSIRCSSSVLPGATSSRRPPSCSTGQPLANRGIRGGVMRSFSVWSRL</sequence>
<evidence type="ECO:0000313" key="3">
    <source>
        <dbReference type="Proteomes" id="UP001218218"/>
    </source>
</evidence>
<feature type="region of interest" description="Disordered" evidence="1">
    <location>
        <begin position="181"/>
        <end position="201"/>
    </location>
</feature>
<organism evidence="2 3">
    <name type="scientific">Mycena albidolilacea</name>
    <dbReference type="NCBI Taxonomy" id="1033008"/>
    <lineage>
        <taxon>Eukaryota</taxon>
        <taxon>Fungi</taxon>
        <taxon>Dikarya</taxon>
        <taxon>Basidiomycota</taxon>
        <taxon>Agaricomycotina</taxon>
        <taxon>Agaricomycetes</taxon>
        <taxon>Agaricomycetidae</taxon>
        <taxon>Agaricales</taxon>
        <taxon>Marasmiineae</taxon>
        <taxon>Mycenaceae</taxon>
        <taxon>Mycena</taxon>
    </lineage>
</organism>
<keyword evidence="3" id="KW-1185">Reference proteome</keyword>
<feature type="compositionally biased region" description="Polar residues" evidence="1">
    <location>
        <begin position="185"/>
        <end position="199"/>
    </location>
</feature>
<proteinExistence type="predicted"/>
<reference evidence="2" key="1">
    <citation type="submission" date="2023-03" db="EMBL/GenBank/DDBJ databases">
        <title>Massive genome expansion in bonnet fungi (Mycena s.s.) driven by repeated elements and novel gene families across ecological guilds.</title>
        <authorList>
            <consortium name="Lawrence Berkeley National Laboratory"/>
            <person name="Harder C.B."/>
            <person name="Miyauchi S."/>
            <person name="Viragh M."/>
            <person name="Kuo A."/>
            <person name="Thoen E."/>
            <person name="Andreopoulos B."/>
            <person name="Lu D."/>
            <person name="Skrede I."/>
            <person name="Drula E."/>
            <person name="Henrissat B."/>
            <person name="Morin E."/>
            <person name="Kohler A."/>
            <person name="Barry K."/>
            <person name="LaButti K."/>
            <person name="Morin E."/>
            <person name="Salamov A."/>
            <person name="Lipzen A."/>
            <person name="Mereny Z."/>
            <person name="Hegedus B."/>
            <person name="Baldrian P."/>
            <person name="Stursova M."/>
            <person name="Weitz H."/>
            <person name="Taylor A."/>
            <person name="Grigoriev I.V."/>
            <person name="Nagy L.G."/>
            <person name="Martin F."/>
            <person name="Kauserud H."/>
        </authorList>
    </citation>
    <scope>NUCLEOTIDE SEQUENCE</scope>
    <source>
        <strain evidence="2">CBHHK002</strain>
    </source>
</reference>
<name>A0AAD7EPD2_9AGAR</name>
<evidence type="ECO:0000313" key="2">
    <source>
        <dbReference type="EMBL" id="KAJ7343838.1"/>
    </source>
</evidence>
<dbReference type="AlphaFoldDB" id="A0AAD7EPD2"/>
<dbReference type="Proteomes" id="UP001218218">
    <property type="component" value="Unassembled WGS sequence"/>
</dbReference>
<gene>
    <name evidence="2" type="ORF">DFH08DRAFT_215240</name>
</gene>
<evidence type="ECO:0000256" key="1">
    <source>
        <dbReference type="SAM" id="MobiDB-lite"/>
    </source>
</evidence>
<protein>
    <submittedName>
        <fullName evidence="2">Uncharacterized protein</fullName>
    </submittedName>
</protein>
<dbReference type="EMBL" id="JARIHO010000022">
    <property type="protein sequence ID" value="KAJ7343838.1"/>
    <property type="molecule type" value="Genomic_DNA"/>
</dbReference>